<feature type="compositionally biased region" description="Polar residues" evidence="1">
    <location>
        <begin position="710"/>
        <end position="727"/>
    </location>
</feature>
<feature type="compositionally biased region" description="Low complexity" evidence="1">
    <location>
        <begin position="557"/>
        <end position="596"/>
    </location>
</feature>
<feature type="compositionally biased region" description="Low complexity" evidence="1">
    <location>
        <begin position="431"/>
        <end position="461"/>
    </location>
</feature>
<name>A0ABR2JTR1_9EUKA</name>
<feature type="compositionally biased region" description="Low complexity" evidence="1">
    <location>
        <begin position="357"/>
        <end position="371"/>
    </location>
</feature>
<gene>
    <name evidence="3" type="ORF">M9Y10_044791</name>
</gene>
<proteinExistence type="predicted"/>
<feature type="compositionally biased region" description="Polar residues" evidence="1">
    <location>
        <begin position="469"/>
        <end position="483"/>
    </location>
</feature>
<dbReference type="Gene3D" id="1.10.510.10">
    <property type="entry name" value="Transferase(Phosphotransferase) domain 1"/>
    <property type="match status" value="1"/>
</dbReference>
<feature type="compositionally biased region" description="Basic residues" evidence="1">
    <location>
        <begin position="597"/>
        <end position="607"/>
    </location>
</feature>
<feature type="domain" description="Protein kinase" evidence="2">
    <location>
        <begin position="1"/>
        <end position="293"/>
    </location>
</feature>
<organism evidence="3 4">
    <name type="scientific">Tritrichomonas musculus</name>
    <dbReference type="NCBI Taxonomy" id="1915356"/>
    <lineage>
        <taxon>Eukaryota</taxon>
        <taxon>Metamonada</taxon>
        <taxon>Parabasalia</taxon>
        <taxon>Tritrichomonadida</taxon>
        <taxon>Tritrichomonadidae</taxon>
        <taxon>Tritrichomonas</taxon>
    </lineage>
</organism>
<feature type="compositionally biased region" description="Low complexity" evidence="1">
    <location>
        <begin position="873"/>
        <end position="883"/>
    </location>
</feature>
<feature type="compositionally biased region" description="Low complexity" evidence="1">
    <location>
        <begin position="893"/>
        <end position="902"/>
    </location>
</feature>
<dbReference type="PROSITE" id="PS50011">
    <property type="entry name" value="PROTEIN_KINASE_DOM"/>
    <property type="match status" value="1"/>
</dbReference>
<feature type="compositionally biased region" description="Low complexity" evidence="1">
    <location>
        <begin position="612"/>
        <end position="635"/>
    </location>
</feature>
<feature type="compositionally biased region" description="Low complexity" evidence="1">
    <location>
        <begin position="731"/>
        <end position="775"/>
    </location>
</feature>
<feature type="compositionally biased region" description="Polar residues" evidence="1">
    <location>
        <begin position="680"/>
        <end position="702"/>
    </location>
</feature>
<dbReference type="InterPro" id="IPR011009">
    <property type="entry name" value="Kinase-like_dom_sf"/>
</dbReference>
<dbReference type="EMBL" id="JAPFFF010000009">
    <property type="protein sequence ID" value="KAK8882151.1"/>
    <property type="molecule type" value="Genomic_DNA"/>
</dbReference>
<feature type="compositionally biased region" description="Low complexity" evidence="1">
    <location>
        <begin position="936"/>
        <end position="974"/>
    </location>
</feature>
<evidence type="ECO:0000256" key="1">
    <source>
        <dbReference type="SAM" id="MobiDB-lite"/>
    </source>
</evidence>
<feature type="region of interest" description="Disordered" evidence="1">
    <location>
        <begin position="421"/>
        <end position="985"/>
    </location>
</feature>
<evidence type="ECO:0000259" key="2">
    <source>
        <dbReference type="PROSITE" id="PS50011"/>
    </source>
</evidence>
<feature type="region of interest" description="Disordered" evidence="1">
    <location>
        <begin position="1083"/>
        <end position="1105"/>
    </location>
</feature>
<dbReference type="InterPro" id="IPR000719">
    <property type="entry name" value="Prot_kinase_dom"/>
</dbReference>
<feature type="compositionally biased region" description="Polar residues" evidence="1">
    <location>
        <begin position="421"/>
        <end position="430"/>
    </location>
</feature>
<feature type="compositionally biased region" description="Low complexity" evidence="1">
    <location>
        <begin position="524"/>
        <end position="543"/>
    </location>
</feature>
<protein>
    <recommendedName>
        <fullName evidence="2">Protein kinase domain-containing protein</fullName>
    </recommendedName>
</protein>
<accession>A0ABR2JTR1</accession>
<feature type="compositionally biased region" description="Polar residues" evidence="1">
    <location>
        <begin position="916"/>
        <end position="929"/>
    </location>
</feature>
<feature type="compositionally biased region" description="Basic and acidic residues" evidence="1">
    <location>
        <begin position="300"/>
        <end position="319"/>
    </location>
</feature>
<feature type="compositionally biased region" description="Low complexity" evidence="1">
    <location>
        <begin position="493"/>
        <end position="517"/>
    </location>
</feature>
<evidence type="ECO:0000313" key="3">
    <source>
        <dbReference type="EMBL" id="KAK8882151.1"/>
    </source>
</evidence>
<feature type="compositionally biased region" description="Low complexity" evidence="1">
    <location>
        <begin position="652"/>
        <end position="679"/>
    </location>
</feature>
<dbReference type="Proteomes" id="UP001470230">
    <property type="component" value="Unassembled WGS sequence"/>
</dbReference>
<evidence type="ECO:0000313" key="4">
    <source>
        <dbReference type="Proteomes" id="UP001470230"/>
    </source>
</evidence>
<dbReference type="SUPFAM" id="SSF56112">
    <property type="entry name" value="Protein kinase-like (PK-like)"/>
    <property type="match status" value="1"/>
</dbReference>
<keyword evidence="4" id="KW-1185">Reference proteome</keyword>
<reference evidence="3 4" key="1">
    <citation type="submission" date="2024-04" db="EMBL/GenBank/DDBJ databases">
        <title>Tritrichomonas musculus Genome.</title>
        <authorList>
            <person name="Alves-Ferreira E."/>
            <person name="Grigg M."/>
            <person name="Lorenzi H."/>
            <person name="Galac M."/>
        </authorList>
    </citation>
    <scope>NUCLEOTIDE SEQUENCE [LARGE SCALE GENOMIC DNA]</scope>
    <source>
        <strain evidence="3 4">EAF2021</strain>
    </source>
</reference>
<comment type="caution">
    <text evidence="3">The sequence shown here is derived from an EMBL/GenBank/DDBJ whole genome shotgun (WGS) entry which is preliminary data.</text>
</comment>
<feature type="compositionally biased region" description="Low complexity" evidence="1">
    <location>
        <begin position="788"/>
        <end position="860"/>
    </location>
</feature>
<feature type="compositionally biased region" description="Polar residues" evidence="1">
    <location>
        <begin position="379"/>
        <end position="396"/>
    </location>
</feature>
<feature type="compositionally biased region" description="Polar residues" evidence="1">
    <location>
        <begin position="776"/>
        <end position="787"/>
    </location>
</feature>
<sequence>MHSRIHEFEIISNYFEPKCKSYKSYIVAHKTTQKQFLLTRYNLQMLNMPPKVLQERLLFLCKNYKLFRCEAVFFQNHLPSFDVLNPRVISKFITIFYVVEPLPMVTLADYATANIITSDFLFQHLPNVLNTLAAMHSVRFPYLNLSPFSICFDDTLSLRPPPLNPFASEKSLMPPPPKVYRSSFRSINESRFYRAPEWESIDPFCPSDSWSLGTILAEYLVFGGPLFGSLSSEDQMRRTQMILGKAPDFLKWVPPTLTVPCDLPDIILELLDYDPNRRPWLCIHFCQRVLAFIHGKGIKNDENPTLEDKNGRKPNREDENAYSGDYSKAQQILQMRDDQEKEERRRRRRAEFDQLQEDQLLQQKRSPSQKPQQKRKTQLHPNSKQKSSSSPFNDNSHILPDRNEFLSSSYSEENVENINGTITISSPISNTQTSPISRPRRPSSSSSQSYTTSYYTYTYTTDESDKEQPQPNNTFGQTMQQPQPIMRPKPNHQHSSPNYHQPQQQPSYQSPQQSLPKQQPPYQSPQQSSPNQQPSYQSPQSQQSRHHHHHHHQVIDQPTKQQQPQLPPQKQDISQSPPQVQPQIQPQPQPSQQLPSKPHRQHHHHQKDKQPEQQQQPIENPNIKPIIQIPQKIQQSLNTSNVQFEEEEEYAAESPSLSNTYTNKNNNNNENTHSDSNSSPDTPTLTHSSSNESETIDTPSLTENDKSSGQRKSSIKTSSSYQKQQVSIAVPSSNESSTPPTPSISTSNKQEQSTSPQTKSKSYSSSTSESIQITTNYTNSASSPTANTYPTSASTPVTSTNNPTSQHSGSNEYTSTTKSSSYSYSYTNSPLKTETSKITTSKTNSTGYPYSNYESESSSSAGDQQPKRKGKFTATEETTKITTNYSQSYTTPSQSHSVSQYSSDEEDYSSNHYSFPFSSLAQDGSTPLSNKKKYTKTSSVSAPSSTTTTTTTTTTTYKNGSTYTTNTDTNTITSESRDKVSTSQMSFSSFDTSQEILNLRERMKHLENSYNQASNDENVEISIDESDSSSGLQSVVDITTNLKKRLTELDEKVLNGCNGCDITIQADQSLRRQEMILSQTLDDASGTTTATATGSSYTDSHLSAT</sequence>
<feature type="region of interest" description="Disordered" evidence="1">
    <location>
        <begin position="300"/>
        <end position="401"/>
    </location>
</feature>